<protein>
    <submittedName>
        <fullName evidence="2">Uncharacterized protein</fullName>
    </submittedName>
</protein>
<gene>
    <name evidence="2" type="ORF">ALECFALPRED_004147</name>
</gene>
<reference evidence="2" key="1">
    <citation type="submission" date="2021-03" db="EMBL/GenBank/DDBJ databases">
        <authorList>
            <person name="Tagirdzhanova G."/>
        </authorList>
    </citation>
    <scope>NUCLEOTIDE SEQUENCE</scope>
</reference>
<dbReference type="EMBL" id="CAJPDR010000256">
    <property type="protein sequence ID" value="CAF9928807.1"/>
    <property type="molecule type" value="Genomic_DNA"/>
</dbReference>
<accession>A0A8H3II24</accession>
<dbReference type="OrthoDB" id="5472822at2759"/>
<comment type="caution">
    <text evidence="2">The sequence shown here is derived from an EMBL/GenBank/DDBJ whole genome shotgun (WGS) entry which is preliminary data.</text>
</comment>
<sequence length="173" mass="19077">MPLYLSDLNSETPSFLTTLFLESSLSQFLASGRTLALFLRDLALGPANPEDTISALFAKGNYAANFHVQICGSMFPVVGDWLTFFPSAKACVEVPWFFTVLGVLVWFVGVLCLVMLLLRLVWMLVRVIWLVVRFLLGCVGGLGYWAVGVLGGWLGMREEAVREVPVVVVVNTE</sequence>
<proteinExistence type="predicted"/>
<keyword evidence="3" id="KW-1185">Reference proteome</keyword>
<dbReference type="AlphaFoldDB" id="A0A8H3II24"/>
<keyword evidence="1" id="KW-0472">Membrane</keyword>
<keyword evidence="1" id="KW-1133">Transmembrane helix</keyword>
<evidence type="ECO:0000313" key="2">
    <source>
        <dbReference type="EMBL" id="CAF9928807.1"/>
    </source>
</evidence>
<evidence type="ECO:0000256" key="1">
    <source>
        <dbReference type="SAM" id="Phobius"/>
    </source>
</evidence>
<feature type="transmembrane region" description="Helical" evidence="1">
    <location>
        <begin position="96"/>
        <end position="118"/>
    </location>
</feature>
<feature type="transmembrane region" description="Helical" evidence="1">
    <location>
        <begin position="130"/>
        <end position="154"/>
    </location>
</feature>
<name>A0A8H3II24_9LECA</name>
<keyword evidence="1" id="KW-0812">Transmembrane</keyword>
<dbReference type="Proteomes" id="UP000664203">
    <property type="component" value="Unassembled WGS sequence"/>
</dbReference>
<organism evidence="2 3">
    <name type="scientific">Alectoria fallacina</name>
    <dbReference type="NCBI Taxonomy" id="1903189"/>
    <lineage>
        <taxon>Eukaryota</taxon>
        <taxon>Fungi</taxon>
        <taxon>Dikarya</taxon>
        <taxon>Ascomycota</taxon>
        <taxon>Pezizomycotina</taxon>
        <taxon>Lecanoromycetes</taxon>
        <taxon>OSLEUM clade</taxon>
        <taxon>Lecanoromycetidae</taxon>
        <taxon>Lecanorales</taxon>
        <taxon>Lecanorineae</taxon>
        <taxon>Parmeliaceae</taxon>
        <taxon>Alectoria</taxon>
    </lineage>
</organism>
<evidence type="ECO:0000313" key="3">
    <source>
        <dbReference type="Proteomes" id="UP000664203"/>
    </source>
</evidence>